<dbReference type="Pfam" id="PF04860">
    <property type="entry name" value="Phage_portal"/>
    <property type="match status" value="1"/>
</dbReference>
<evidence type="ECO:0000313" key="2">
    <source>
        <dbReference type="EMBL" id="MBV7391060.1"/>
    </source>
</evidence>
<dbReference type="InterPro" id="IPR006944">
    <property type="entry name" value="Phage/GTA_portal"/>
</dbReference>
<protein>
    <submittedName>
        <fullName evidence="2">Phage portal protein</fullName>
    </submittedName>
</protein>
<sequence length="411" mass="47964">MNRFQKIINRMTPRFIRQSVIKNYQTNSNFKQWFGKTFFGIENSTLETNENIFSVVSRLANTVSSLPFKKYLSYEQQFDESMDKLMYWPNNNQTLDQIFNVMEVSRNTNGNGYALIFRDIRGLFEQLVPFNPNYVEPVLEETTNELWYRVNNNGKTYFFHNSDMIHVRHIAGNGNWKGISPIAVLKNSNDFDKAVRTFSLKEMESIRDSFILKYDTSVDDGKKQAIIDNFKMFYEENGGILIQEPGVTIEEMKRNFVATDMKITEGITRDRIANVYNVPSIFLNSDSSSFSSNEQLMQLFVNMTLTPIVKQYEREFNKKILLKNERVKGYYFKFNLMGLLRGDSDARQKFYHGGIRDGWMVPDEARMLEEMPPRGGKASELWISGDMYPQDMDPSLRKSNNGSNRDVVKED</sequence>
<dbReference type="EMBL" id="JAHUZB010000003">
    <property type="protein sequence ID" value="MBV7391060.1"/>
    <property type="molecule type" value="Genomic_DNA"/>
</dbReference>
<keyword evidence="3" id="KW-1185">Reference proteome</keyword>
<dbReference type="Proteomes" id="UP000774130">
    <property type="component" value="Unassembled WGS sequence"/>
</dbReference>
<evidence type="ECO:0000313" key="3">
    <source>
        <dbReference type="Proteomes" id="UP000774130"/>
    </source>
</evidence>
<feature type="region of interest" description="Disordered" evidence="1">
    <location>
        <begin position="385"/>
        <end position="411"/>
    </location>
</feature>
<name>A0ABS6TDS8_9ENTE</name>
<comment type="caution">
    <text evidence="2">The sequence shown here is derived from an EMBL/GenBank/DDBJ whole genome shotgun (WGS) entry which is preliminary data.</text>
</comment>
<dbReference type="RefSeq" id="WP_218326087.1">
    <property type="nucleotide sequence ID" value="NZ_JAHUZB010000003.1"/>
</dbReference>
<gene>
    <name evidence="2" type="ORF">KUA55_10235</name>
</gene>
<proteinExistence type="predicted"/>
<reference evidence="2 3" key="1">
    <citation type="submission" date="2021-06" db="EMBL/GenBank/DDBJ databases">
        <title>Enterococcus alishanensis sp. nov., a novel lactic acid bacterium isolated from fresh coffee beans.</title>
        <authorList>
            <person name="Chen Y.-S."/>
        </authorList>
    </citation>
    <scope>NUCLEOTIDE SEQUENCE [LARGE SCALE GENOMIC DNA]</scope>
    <source>
        <strain evidence="2 3">ALS3</strain>
    </source>
</reference>
<accession>A0ABS6TDS8</accession>
<evidence type="ECO:0000256" key="1">
    <source>
        <dbReference type="SAM" id="MobiDB-lite"/>
    </source>
</evidence>
<organism evidence="2 3">
    <name type="scientific">Enterococcus alishanensis</name>
    <dbReference type="NCBI Taxonomy" id="1303817"/>
    <lineage>
        <taxon>Bacteria</taxon>
        <taxon>Bacillati</taxon>
        <taxon>Bacillota</taxon>
        <taxon>Bacilli</taxon>
        <taxon>Lactobacillales</taxon>
        <taxon>Enterococcaceae</taxon>
        <taxon>Enterococcus</taxon>
    </lineage>
</organism>
<dbReference type="NCBIfam" id="TIGR01537">
    <property type="entry name" value="portal_HK97"/>
    <property type="match status" value="1"/>
</dbReference>
<dbReference type="InterPro" id="IPR006427">
    <property type="entry name" value="Portal_HK97"/>
</dbReference>